<comment type="caution">
    <text evidence="1">The sequence shown here is derived from an EMBL/GenBank/DDBJ whole genome shotgun (WGS) entry which is preliminary data.</text>
</comment>
<name>A0A3N0YQ32_ANAGA</name>
<evidence type="ECO:0000313" key="2">
    <source>
        <dbReference type="Proteomes" id="UP000281406"/>
    </source>
</evidence>
<dbReference type="Proteomes" id="UP000281406">
    <property type="component" value="Unassembled WGS sequence"/>
</dbReference>
<keyword evidence="2" id="KW-1185">Reference proteome</keyword>
<evidence type="ECO:0000313" key="1">
    <source>
        <dbReference type="EMBL" id="ROL48070.1"/>
    </source>
</evidence>
<reference evidence="1 2" key="1">
    <citation type="submission" date="2018-10" db="EMBL/GenBank/DDBJ databases">
        <title>Genome assembly for a Yunnan-Guizhou Plateau 3E fish, Anabarilius grahami (Regan), and its evolutionary and genetic applications.</title>
        <authorList>
            <person name="Jiang W."/>
        </authorList>
    </citation>
    <scope>NUCLEOTIDE SEQUENCE [LARGE SCALE GENOMIC DNA]</scope>
    <source>
        <strain evidence="1">AG-KIZ</strain>
        <tissue evidence="1">Muscle</tissue>
    </source>
</reference>
<protein>
    <submittedName>
        <fullName evidence="1">Uncharacterized protein</fullName>
    </submittedName>
</protein>
<proteinExistence type="predicted"/>
<organism evidence="1 2">
    <name type="scientific">Anabarilius grahami</name>
    <name type="common">Kanglang fish</name>
    <name type="synonym">Barilius grahami</name>
    <dbReference type="NCBI Taxonomy" id="495550"/>
    <lineage>
        <taxon>Eukaryota</taxon>
        <taxon>Metazoa</taxon>
        <taxon>Chordata</taxon>
        <taxon>Craniata</taxon>
        <taxon>Vertebrata</taxon>
        <taxon>Euteleostomi</taxon>
        <taxon>Actinopterygii</taxon>
        <taxon>Neopterygii</taxon>
        <taxon>Teleostei</taxon>
        <taxon>Ostariophysi</taxon>
        <taxon>Cypriniformes</taxon>
        <taxon>Xenocyprididae</taxon>
        <taxon>Xenocypridinae</taxon>
        <taxon>Xenocypridinae incertae sedis</taxon>
        <taxon>Anabarilius</taxon>
    </lineage>
</organism>
<dbReference type="EMBL" id="RJVU01033627">
    <property type="protein sequence ID" value="ROL48070.1"/>
    <property type="molecule type" value="Genomic_DNA"/>
</dbReference>
<accession>A0A3N0YQ32</accession>
<sequence>MSDRLGYTGRKKVSESERVTGTDFDLVSFEGALLGHDSVGPTFAHAEPKAQSITIEPLSSIEVESHWKQDALLSQSELARQRVKRRAIGESVRSTSALLALHLQFGSIAKSVRVRIYG</sequence>
<dbReference type="AlphaFoldDB" id="A0A3N0YQ32"/>
<gene>
    <name evidence="1" type="ORF">DPX16_18670</name>
</gene>